<dbReference type="InterPro" id="IPR009207">
    <property type="entry name" value="SET7_MeTrfase"/>
</dbReference>
<name>A0A9D7XHT0_9BACT</name>
<dbReference type="Gene3D" id="2.170.270.10">
    <property type="entry name" value="SET domain"/>
    <property type="match status" value="1"/>
</dbReference>
<evidence type="ECO:0000313" key="2">
    <source>
        <dbReference type="EMBL" id="MBK9718107.1"/>
    </source>
</evidence>
<protein>
    <submittedName>
        <fullName evidence="2">SET domain-containing protein-lysine N-methyltransferase</fullName>
    </submittedName>
</protein>
<accession>A0A9D7XHT0</accession>
<dbReference type="InterPro" id="IPR001214">
    <property type="entry name" value="SET_dom"/>
</dbReference>
<evidence type="ECO:0000313" key="3">
    <source>
        <dbReference type="Proteomes" id="UP000808349"/>
    </source>
</evidence>
<dbReference type="Pfam" id="PF00856">
    <property type="entry name" value="SET"/>
    <property type="match status" value="1"/>
</dbReference>
<dbReference type="AlphaFoldDB" id="A0A9D7XHT0"/>
<dbReference type="GO" id="GO:0062122">
    <property type="term" value="F:histone H3K37 methyltransferase activity"/>
    <property type="evidence" value="ECO:0007669"/>
    <property type="project" value="InterPro"/>
</dbReference>
<dbReference type="SMART" id="SM00317">
    <property type="entry name" value="SET"/>
    <property type="match status" value="1"/>
</dbReference>
<feature type="domain" description="SET" evidence="1">
    <location>
        <begin position="5"/>
        <end position="114"/>
    </location>
</feature>
<proteinExistence type="predicted"/>
<evidence type="ECO:0000259" key="1">
    <source>
        <dbReference type="PROSITE" id="PS50280"/>
    </source>
</evidence>
<organism evidence="2 3">
    <name type="scientific">Candidatus Defluviibacterium haderslevense</name>
    <dbReference type="NCBI Taxonomy" id="2981993"/>
    <lineage>
        <taxon>Bacteria</taxon>
        <taxon>Pseudomonadati</taxon>
        <taxon>Bacteroidota</taxon>
        <taxon>Saprospiria</taxon>
        <taxon>Saprospirales</taxon>
        <taxon>Saprospiraceae</taxon>
        <taxon>Candidatus Defluviibacterium</taxon>
    </lineage>
</organism>
<comment type="caution">
    <text evidence="2">The sequence shown here is derived from an EMBL/GenBank/DDBJ whole genome shotgun (WGS) entry which is preliminary data.</text>
</comment>
<reference evidence="2 3" key="1">
    <citation type="submission" date="2020-10" db="EMBL/GenBank/DDBJ databases">
        <title>Connecting structure to function with the recovery of over 1000 high-quality activated sludge metagenome-assembled genomes encoding full-length rRNA genes using long-read sequencing.</title>
        <authorList>
            <person name="Singleton C.M."/>
            <person name="Petriglieri F."/>
            <person name="Kristensen J.M."/>
            <person name="Kirkegaard R.H."/>
            <person name="Michaelsen T.Y."/>
            <person name="Andersen M.H."/>
            <person name="Karst S.M."/>
            <person name="Dueholm M.S."/>
            <person name="Nielsen P.H."/>
            <person name="Albertsen M."/>
        </authorList>
    </citation>
    <scope>NUCLEOTIDE SEQUENCE [LARGE SCALE GENOMIC DNA]</scope>
    <source>
        <strain evidence="2">Ribe_18-Q3-R11-54_BAT3C.373</strain>
    </source>
</reference>
<dbReference type="InterPro" id="IPR046341">
    <property type="entry name" value="SET_dom_sf"/>
</dbReference>
<dbReference type="Proteomes" id="UP000808349">
    <property type="component" value="Unassembled WGS sequence"/>
</dbReference>
<dbReference type="PIRSF" id="PIRSF022536">
    <property type="entry name" value="A612L_SET"/>
    <property type="match status" value="1"/>
</dbReference>
<sequence length="138" mass="15564">MQRIPSLYFAPSGQIGRGVFTTAIIPDGSIIEICPVIIIPSHEVDIIHHTELHDYYFIWGEDDDQAAIALGYGSLYNHSYKPNANFSLNLDDLTIEIIAIKDIEAGEEITFNYHGDPDAEDEVWFDETGKRVKRIKAI</sequence>
<gene>
    <name evidence="2" type="ORF">IPO85_11460</name>
</gene>
<dbReference type="SUPFAM" id="SSF82199">
    <property type="entry name" value="SET domain"/>
    <property type="match status" value="1"/>
</dbReference>
<dbReference type="EMBL" id="JADKFW010000007">
    <property type="protein sequence ID" value="MBK9718107.1"/>
    <property type="molecule type" value="Genomic_DNA"/>
</dbReference>
<dbReference type="PROSITE" id="PS50280">
    <property type="entry name" value="SET"/>
    <property type="match status" value="1"/>
</dbReference>